<dbReference type="Gene3D" id="3.60.10.10">
    <property type="entry name" value="Endonuclease/exonuclease/phosphatase"/>
    <property type="match status" value="1"/>
</dbReference>
<dbReference type="Proteomes" id="UP000596387">
    <property type="component" value="Chromosome"/>
</dbReference>
<dbReference type="EMBL" id="CP047166">
    <property type="protein sequence ID" value="QRF68394.1"/>
    <property type="molecule type" value="Genomic_DNA"/>
</dbReference>
<keyword evidence="3" id="KW-1185">Reference proteome</keyword>
<protein>
    <submittedName>
        <fullName evidence="2">Endonuclease</fullName>
    </submittedName>
</protein>
<organism evidence="2 3">
    <name type="scientific">Ponticoccus alexandrii</name>
    <dbReference type="NCBI Taxonomy" id="1943633"/>
    <lineage>
        <taxon>Bacteria</taxon>
        <taxon>Pseudomonadati</taxon>
        <taxon>Pseudomonadota</taxon>
        <taxon>Alphaproteobacteria</taxon>
        <taxon>Rhodobacterales</taxon>
        <taxon>Roseobacteraceae</taxon>
        <taxon>Ponticoccus</taxon>
    </lineage>
</organism>
<dbReference type="Pfam" id="PF03372">
    <property type="entry name" value="Exo_endo_phos"/>
    <property type="match status" value="1"/>
</dbReference>
<gene>
    <name evidence="2" type="ORF">GQA70_05520</name>
</gene>
<evidence type="ECO:0000313" key="2">
    <source>
        <dbReference type="EMBL" id="QRF68394.1"/>
    </source>
</evidence>
<dbReference type="InterPro" id="IPR036691">
    <property type="entry name" value="Endo/exonu/phosph_ase_sf"/>
</dbReference>
<dbReference type="SUPFAM" id="SSF56219">
    <property type="entry name" value="DNase I-like"/>
    <property type="match status" value="1"/>
</dbReference>
<dbReference type="InterPro" id="IPR051916">
    <property type="entry name" value="GPI-anchor_lipid_remodeler"/>
</dbReference>
<name>A0ABX7FFH7_9RHOB</name>
<dbReference type="PANTHER" id="PTHR14859">
    <property type="entry name" value="CALCOFLUOR WHITE HYPERSENSITIVE PROTEIN PRECURSOR"/>
    <property type="match status" value="1"/>
</dbReference>
<keyword evidence="2" id="KW-0255">Endonuclease</keyword>
<evidence type="ECO:0000259" key="1">
    <source>
        <dbReference type="Pfam" id="PF03372"/>
    </source>
</evidence>
<keyword evidence="2" id="KW-0540">Nuclease</keyword>
<keyword evidence="2" id="KW-0378">Hydrolase</keyword>
<feature type="domain" description="Endonuclease/exonuclease/phosphatase" evidence="1">
    <location>
        <begin position="19"/>
        <end position="228"/>
    </location>
</feature>
<accession>A0ABX7FFH7</accession>
<dbReference type="InterPro" id="IPR005135">
    <property type="entry name" value="Endo/exonuclease/phosphatase"/>
</dbReference>
<sequence>MQKMNARQGAAETHTLRVASYNIRKAVGLDWRRDPHRIADVLAEIDADVIALQEADKRLGARAGVLPLQRLEAELGYRMVEVSMGPHSHGWQGNAILVRSHLRDYGSERISLPTMEPRGAVSVRLQDPELEIIGLHLGLTPGMRRKQMLNLQKLMAERDHPVLLAGDFNEWNTGRIPFAPPNTVVTPGPSFHARRPTVQLDRFVLGPGLRSVSSHVHQSPLSKRASDHLPIVVDIAFTGALK</sequence>
<dbReference type="PANTHER" id="PTHR14859:SF15">
    <property type="entry name" value="ENDONUCLEASE_EXONUCLEASE_PHOSPHATASE DOMAIN-CONTAINING PROTEIN"/>
    <property type="match status" value="1"/>
</dbReference>
<reference evidence="2 3" key="1">
    <citation type="submission" date="2019-12" db="EMBL/GenBank/DDBJ databases">
        <title>Complete Genome Sequence of a Quorum-Sensing Bacterium,Rhodobacteraceae bacterium C31, Isolated from a marine microalgae symbiotic bacteria.</title>
        <authorList>
            <person name="Zhang Y."/>
        </authorList>
    </citation>
    <scope>NUCLEOTIDE SEQUENCE [LARGE SCALE GENOMIC DNA]</scope>
    <source>
        <strain evidence="2 3">C31</strain>
    </source>
</reference>
<dbReference type="GO" id="GO:0004519">
    <property type="term" value="F:endonuclease activity"/>
    <property type="evidence" value="ECO:0007669"/>
    <property type="project" value="UniProtKB-KW"/>
</dbReference>
<evidence type="ECO:0000313" key="3">
    <source>
        <dbReference type="Proteomes" id="UP000596387"/>
    </source>
</evidence>
<proteinExistence type="predicted"/>